<dbReference type="SUPFAM" id="SSF54285">
    <property type="entry name" value="MoaD/ThiS"/>
    <property type="match status" value="1"/>
</dbReference>
<feature type="region of interest" description="Disordered" evidence="7">
    <location>
        <begin position="1"/>
        <end position="23"/>
    </location>
</feature>
<evidence type="ECO:0000256" key="5">
    <source>
        <dbReference type="HAMAP-Rule" id="MF_03048"/>
    </source>
</evidence>
<comment type="subcellular location">
    <subcellularLocation>
        <location evidence="5 6">Cytoplasm</location>
    </subcellularLocation>
</comment>
<dbReference type="GO" id="GO:0002098">
    <property type="term" value="P:tRNA wobble uridine modification"/>
    <property type="evidence" value="ECO:0007669"/>
    <property type="project" value="UniProtKB-UniRule"/>
</dbReference>
<dbReference type="InterPro" id="IPR012675">
    <property type="entry name" value="Beta-grasp_dom_sf"/>
</dbReference>
<keyword evidence="4 5" id="KW-0833">Ubl conjugation pathway</keyword>
<dbReference type="InterPro" id="IPR016155">
    <property type="entry name" value="Mopterin_synth/thiamin_S_b"/>
</dbReference>
<dbReference type="GO" id="GO:0005829">
    <property type="term" value="C:cytosol"/>
    <property type="evidence" value="ECO:0007669"/>
    <property type="project" value="UniProtKB-UniRule"/>
</dbReference>
<comment type="function">
    <text evidence="5">Acts as a sulfur carrier required for 2-thiolation of mcm(5)S(2)U at tRNA wobble positions of cytosolic tRNA(Lys), tRNA(Glu) and tRNA(Gln). Serves as sulfur donor in tRNA 2-thiolation reaction by being thiocarboxylated (-COSH) at its C-terminus by the MOCS3/UBA4 homolog. The sulfur is then transferred to tRNA to form 2-thiolation of mcm(5)S(2)U. Also acts as a ubiquitin-like protein (UBL) that is covalently conjugated via an isopeptide bond to lysine residues of target proteins. The thiocarboxylated form serves as substrate for conjugation and oxidative stress specifically induces the formation of UBL-protein conjugates.</text>
</comment>
<keyword evidence="9" id="KW-1185">Reference proteome</keyword>
<dbReference type="InterPro" id="IPR015221">
    <property type="entry name" value="Urm1"/>
</dbReference>
<dbReference type="PANTHER" id="PTHR14986">
    <property type="entry name" value="RURM1 PROTEIN"/>
    <property type="match status" value="1"/>
</dbReference>
<dbReference type="CDD" id="cd01764">
    <property type="entry name" value="Ubl_Urm1"/>
    <property type="match status" value="1"/>
</dbReference>
<evidence type="ECO:0000313" key="8">
    <source>
        <dbReference type="EMBL" id="CAH0387598.1"/>
    </source>
</evidence>
<evidence type="ECO:0000256" key="2">
    <source>
        <dbReference type="ARBA" id="ARBA00022499"/>
    </source>
</evidence>
<dbReference type="GO" id="GO:0032447">
    <property type="term" value="P:protein urmylation"/>
    <property type="evidence" value="ECO:0007669"/>
    <property type="project" value="UniProtKB-UniRule"/>
</dbReference>
<keyword evidence="1 5" id="KW-0963">Cytoplasm</keyword>
<dbReference type="Gene3D" id="3.10.20.30">
    <property type="match status" value="1"/>
</dbReference>
<protein>
    <recommendedName>
        <fullName evidence="5">Ubiquitin-related modifier 1 homolog</fullName>
    </recommendedName>
</protein>
<dbReference type="GO" id="GO:0034227">
    <property type="term" value="P:tRNA thio-modification"/>
    <property type="evidence" value="ECO:0007669"/>
    <property type="project" value="UniProtKB-UniRule"/>
</dbReference>
<comment type="similarity">
    <text evidence="5 6">Belongs to the URM1 family.</text>
</comment>
<dbReference type="KEGG" id="btab:109035710"/>
<reference evidence="8" key="1">
    <citation type="submission" date="2021-12" db="EMBL/GenBank/DDBJ databases">
        <authorList>
            <person name="King R."/>
        </authorList>
    </citation>
    <scope>NUCLEOTIDE SEQUENCE</scope>
</reference>
<dbReference type="EMBL" id="OU963864">
    <property type="protein sequence ID" value="CAH0387598.1"/>
    <property type="molecule type" value="Genomic_DNA"/>
</dbReference>
<sequence length="126" mass="13693">MASCTSSIPSGEREVSECSSATGGAGKELKVNIEFMGGAEMMFDNQKKLNVTLPPAECKWTIRSLLAYMKVHCAKGGGLERFFTGDSVTPGILCVINDQDWELLDTLNYELEPNDNIIFISTLHGG</sequence>
<keyword evidence="2 5" id="KW-1017">Isopeptide bond</keyword>
<evidence type="ECO:0000256" key="7">
    <source>
        <dbReference type="SAM" id="MobiDB-lite"/>
    </source>
</evidence>
<dbReference type="Proteomes" id="UP001152759">
    <property type="component" value="Chromosome 3"/>
</dbReference>
<dbReference type="AlphaFoldDB" id="A0A9P0AAJ8"/>
<organism evidence="8 9">
    <name type="scientific">Bemisia tabaci</name>
    <name type="common">Sweetpotato whitefly</name>
    <name type="synonym">Aleurodes tabaci</name>
    <dbReference type="NCBI Taxonomy" id="7038"/>
    <lineage>
        <taxon>Eukaryota</taxon>
        <taxon>Metazoa</taxon>
        <taxon>Ecdysozoa</taxon>
        <taxon>Arthropoda</taxon>
        <taxon>Hexapoda</taxon>
        <taxon>Insecta</taxon>
        <taxon>Pterygota</taxon>
        <taxon>Neoptera</taxon>
        <taxon>Paraneoptera</taxon>
        <taxon>Hemiptera</taxon>
        <taxon>Sternorrhyncha</taxon>
        <taxon>Aleyrodoidea</taxon>
        <taxon>Aleyrodidae</taxon>
        <taxon>Aleyrodinae</taxon>
        <taxon>Bemisia</taxon>
    </lineage>
</organism>
<evidence type="ECO:0000256" key="6">
    <source>
        <dbReference type="RuleBase" id="RU361182"/>
    </source>
</evidence>
<name>A0A9P0AAJ8_BEMTA</name>
<keyword evidence="3 5" id="KW-0819">tRNA processing</keyword>
<evidence type="ECO:0000256" key="1">
    <source>
        <dbReference type="ARBA" id="ARBA00022490"/>
    </source>
</evidence>
<comment type="pathway">
    <text evidence="5 6">tRNA modification; 5-methoxycarbonylmethyl-2-thiouridine-tRNA biosynthesis.</text>
</comment>
<evidence type="ECO:0000256" key="3">
    <source>
        <dbReference type="ARBA" id="ARBA00022694"/>
    </source>
</evidence>
<gene>
    <name evidence="8" type="ORF">BEMITA_LOCUS6596</name>
</gene>
<proteinExistence type="inferred from homology"/>
<feature type="cross-link" description="Glycyl lysine isopeptide (Gly-Lys) (interchain with K-? in acceptor proteins)" evidence="5">
    <location>
        <position position="126"/>
    </location>
</feature>
<dbReference type="HAMAP" id="MF_03048">
    <property type="entry name" value="Urm1"/>
    <property type="match status" value="1"/>
</dbReference>
<accession>A0A9P0AAJ8</accession>
<evidence type="ECO:0000313" key="9">
    <source>
        <dbReference type="Proteomes" id="UP001152759"/>
    </source>
</evidence>
<dbReference type="Pfam" id="PF09138">
    <property type="entry name" value="Urm1"/>
    <property type="match status" value="1"/>
</dbReference>
<evidence type="ECO:0000256" key="4">
    <source>
        <dbReference type="ARBA" id="ARBA00022786"/>
    </source>
</evidence>
<feature type="modified residue" description="1-thioglycine" evidence="5">
    <location>
        <position position="126"/>
    </location>
</feature>
<comment type="PTM">
    <text evidence="5">C-terminal thiocarboxylation occurs in 2 steps, it is first acyl-adenylated (-COAMP) via the hesA/moeB/thiF part of the MOCS3/UBA4 homolog, then thiocarboxylated (-COSH) via the rhodanese domain of the MOCS3/UBA4 homolog.</text>
</comment>